<gene>
    <name evidence="1" type="ORF">PCOR1329_LOCUS50993</name>
</gene>
<reference evidence="1" key="1">
    <citation type="submission" date="2023-10" db="EMBL/GenBank/DDBJ databases">
        <authorList>
            <person name="Chen Y."/>
            <person name="Shah S."/>
            <person name="Dougan E. K."/>
            <person name="Thang M."/>
            <person name="Chan C."/>
        </authorList>
    </citation>
    <scope>NUCLEOTIDE SEQUENCE [LARGE SCALE GENOMIC DNA]</scope>
</reference>
<dbReference type="Proteomes" id="UP001189429">
    <property type="component" value="Unassembled WGS sequence"/>
</dbReference>
<evidence type="ECO:0000313" key="1">
    <source>
        <dbReference type="EMBL" id="CAK0862634.1"/>
    </source>
</evidence>
<keyword evidence="2" id="KW-1185">Reference proteome</keyword>
<organism evidence="1 2">
    <name type="scientific">Prorocentrum cordatum</name>
    <dbReference type="NCBI Taxonomy" id="2364126"/>
    <lineage>
        <taxon>Eukaryota</taxon>
        <taxon>Sar</taxon>
        <taxon>Alveolata</taxon>
        <taxon>Dinophyceae</taxon>
        <taxon>Prorocentrales</taxon>
        <taxon>Prorocentraceae</taxon>
        <taxon>Prorocentrum</taxon>
    </lineage>
</organism>
<name>A0ABN9URJ1_9DINO</name>
<comment type="caution">
    <text evidence="1">The sequence shown here is derived from an EMBL/GenBank/DDBJ whole genome shotgun (WGS) entry which is preliminary data.</text>
</comment>
<protein>
    <submittedName>
        <fullName evidence="1">Uncharacterized protein</fullName>
    </submittedName>
</protein>
<proteinExistence type="predicted"/>
<evidence type="ECO:0000313" key="2">
    <source>
        <dbReference type="Proteomes" id="UP001189429"/>
    </source>
</evidence>
<accession>A0ABN9URJ1</accession>
<feature type="non-terminal residue" evidence="1">
    <location>
        <position position="528"/>
    </location>
</feature>
<dbReference type="EMBL" id="CAUYUJ010016178">
    <property type="protein sequence ID" value="CAK0862634.1"/>
    <property type="molecule type" value="Genomic_DNA"/>
</dbReference>
<sequence>MSRLPHAHRAADAACADLRRLAGERRADWAALARGEDAPGALPPEEAAVREAWRAWREDGLLAELQQPELRDGNQVLLRSVAGDLQAAYESACAQFGFGADEAGAPESATGAAVSRLSKISRAARLETQRGLRAAACAGWAEAASGEPEPPARPLPCWASPAALALGASGLGPGTAWMQAELRWSQWYAAAESRLGRAALAKQRLLQMRRLRAARAIQRIFAGTRQRREQAATHQREAAARVVQRAFQQRLAPRLARARLVLRALRERMLLWRLRRRLCRHALCWRCARWAIAAAHPPAVAASAAGAAGGPAALRIQRWLRGHWSRSGWAYCWAPPFQRPQTLAGRAHERPEELPPLTAAQGAGFARLRARRRGRALAARRRGTWAAAAGPERLLLRSWLREEEARRQRSAHEALVSRRFEAQWSRYAEGLEAHVRAHVEGERWMVTSDPAGQRVWMSVKTGKTRRGGNPAEARVRENLARERRRAEERPAAHLAALRASWADEDAAGRALHAAGLLELASAARGAWE</sequence>